<dbReference type="EMBL" id="WTYJ01000001">
    <property type="protein sequence ID" value="MXO98336.1"/>
    <property type="molecule type" value="Genomic_DNA"/>
</dbReference>
<dbReference type="EC" id="1.1.-.-" evidence="6"/>
<evidence type="ECO:0000256" key="2">
    <source>
        <dbReference type="ARBA" id="ARBA00008156"/>
    </source>
</evidence>
<keyword evidence="7" id="KW-1185">Reference proteome</keyword>
<dbReference type="InterPro" id="IPR011047">
    <property type="entry name" value="Quinoprotein_ADH-like_sf"/>
</dbReference>
<evidence type="ECO:0000256" key="3">
    <source>
        <dbReference type="ARBA" id="ARBA00023002"/>
    </source>
</evidence>
<evidence type="ECO:0000313" key="6">
    <source>
        <dbReference type="EMBL" id="MXO98336.1"/>
    </source>
</evidence>
<evidence type="ECO:0000256" key="1">
    <source>
        <dbReference type="ARBA" id="ARBA00001931"/>
    </source>
</evidence>
<dbReference type="PANTHER" id="PTHR32303:SF4">
    <property type="entry name" value="QUINOPROTEIN GLUCOSE DEHYDROGENASE"/>
    <property type="match status" value="1"/>
</dbReference>
<name>A0A6I4TQZ9_9SPHN</name>
<dbReference type="Pfam" id="PF01011">
    <property type="entry name" value="PQQ"/>
    <property type="match status" value="1"/>
</dbReference>
<dbReference type="SUPFAM" id="SSF50998">
    <property type="entry name" value="Quinoprotein alcohol dehydrogenase-like"/>
    <property type="match status" value="1"/>
</dbReference>
<sequence>MDKTTSRGRIILAVFGVVLVLLGLPLTWGGVQLATLGGSWYYLFAGLALIVSGVLIARRRLAGAAVFAVLFAVTIAWSLWEAGLDFWPLVPRVSGPLFMAFLLLLLLPRFPGWTQGAKAPLAMAGLTALLMGGAVALALQPKHVTRHDFTQAVPGKVSAETLAAGNEWREYAHTGKGTRYITADQITPDNVRNLKVAWEFDYGEAPAAATLAEDQNTPTYANGVLYSCTPSNTVNALDAQTGKLLWSYAAKGASPIWQRCRGVTYYEAQPAAGQPPAGQSVGNPPATGGACQARIVMNAIDGRLIELDAATGKPCADFGDNGVVNLNADIGETPPAMYIPTSAPTVMQDKIVVGGWIFDGQKVGEPSGVVRAFDARSGELVWAWDMGKPDVTKLPPAGETYTLGTPNIWSTPAYDLELGLIYLPTGNSTPDFWGAHRRDFDEKYGSSVVALDIATGRERWHFQTVHHDVWDYDVPSQPALYDIPDGRGGTIPALIQTTKQGQIFVLDRRTGQPITKVEERPVPQGAAPGDFLSPTQPFSVGMPQLGVDTLSEAKMWGVSMFDQLYCRIRYRSMRYEGMYTPPGTDTSLMFPSPFGGMNWGSASIDEGRGLLIVNDMRIPRYVKLIPRAIADTMQGGIHGAGIFPQAGTPFAIETDNVMSPLGIPCMEPPFGTMTAIDLNTKKIVWQVPMGTVKDTRLFGTLKVGLPLPIGMPTVGGALTTASGLTFYSGTQDFALRALDTTSGREIWKADLPVGAQMTPMSYIAPNGKQYIVVSAGGARESPIRGSKVIAYALPD</sequence>
<accession>A0A6I4TQZ9</accession>
<proteinExistence type="inferred from homology"/>
<dbReference type="PANTHER" id="PTHR32303">
    <property type="entry name" value="QUINOPROTEIN ALCOHOL DEHYDROGENASE (CYTOCHROME C)"/>
    <property type="match status" value="1"/>
</dbReference>
<dbReference type="Gene3D" id="2.140.10.10">
    <property type="entry name" value="Quinoprotein alcohol dehydrogenase-like superfamily"/>
    <property type="match status" value="2"/>
</dbReference>
<dbReference type="GO" id="GO:0048038">
    <property type="term" value="F:quinone binding"/>
    <property type="evidence" value="ECO:0007669"/>
    <property type="project" value="InterPro"/>
</dbReference>
<dbReference type="RefSeq" id="WP_161389987.1">
    <property type="nucleotide sequence ID" value="NZ_JBHSCP010000001.1"/>
</dbReference>
<evidence type="ECO:0000313" key="7">
    <source>
        <dbReference type="Proteomes" id="UP000469430"/>
    </source>
</evidence>
<dbReference type="SMART" id="SM00564">
    <property type="entry name" value="PQQ"/>
    <property type="match status" value="5"/>
</dbReference>
<dbReference type="CDD" id="cd10280">
    <property type="entry name" value="PQQ_mGDH"/>
    <property type="match status" value="1"/>
</dbReference>
<dbReference type="NCBIfam" id="TIGR03074">
    <property type="entry name" value="PQQ_membr_DH"/>
    <property type="match status" value="1"/>
</dbReference>
<dbReference type="GO" id="GO:0016020">
    <property type="term" value="C:membrane"/>
    <property type="evidence" value="ECO:0007669"/>
    <property type="project" value="InterPro"/>
</dbReference>
<keyword evidence="4" id="KW-0472">Membrane</keyword>
<feature type="transmembrane region" description="Helical" evidence="4">
    <location>
        <begin position="39"/>
        <end position="56"/>
    </location>
</feature>
<dbReference type="OrthoDB" id="9794322at2"/>
<keyword evidence="4" id="KW-0812">Transmembrane</keyword>
<feature type="transmembrane region" description="Helical" evidence="4">
    <location>
        <begin position="119"/>
        <end position="139"/>
    </location>
</feature>
<feature type="domain" description="Pyrrolo-quinoline quinone repeat" evidence="5">
    <location>
        <begin position="168"/>
        <end position="771"/>
    </location>
</feature>
<comment type="cofactor">
    <cofactor evidence="1">
        <name>pyrroloquinoline quinone</name>
        <dbReference type="ChEBI" id="CHEBI:58442"/>
    </cofactor>
</comment>
<comment type="similarity">
    <text evidence="2">Belongs to the bacterial PQQ dehydrogenase family.</text>
</comment>
<comment type="caution">
    <text evidence="6">The sequence shown here is derived from an EMBL/GenBank/DDBJ whole genome shotgun (WGS) entry which is preliminary data.</text>
</comment>
<evidence type="ECO:0000256" key="4">
    <source>
        <dbReference type="SAM" id="Phobius"/>
    </source>
</evidence>
<keyword evidence="4" id="KW-1133">Transmembrane helix</keyword>
<gene>
    <name evidence="6" type="ORF">GRI97_04975</name>
</gene>
<organism evidence="6 7">
    <name type="scientific">Croceibacterium xixiisoli</name>
    <dbReference type="NCBI Taxonomy" id="1476466"/>
    <lineage>
        <taxon>Bacteria</taxon>
        <taxon>Pseudomonadati</taxon>
        <taxon>Pseudomonadota</taxon>
        <taxon>Alphaproteobacteria</taxon>
        <taxon>Sphingomonadales</taxon>
        <taxon>Erythrobacteraceae</taxon>
        <taxon>Croceibacterium</taxon>
    </lineage>
</organism>
<feature type="transmembrane region" description="Helical" evidence="4">
    <location>
        <begin position="61"/>
        <end position="80"/>
    </location>
</feature>
<dbReference type="InterPro" id="IPR002372">
    <property type="entry name" value="PQQ_rpt_dom"/>
</dbReference>
<protein>
    <submittedName>
        <fullName evidence="6">Membrane-bound PQQ-dependent dehydrogenase, glucose/quinate/shikimate family</fullName>
        <ecNumber evidence="6">1.1.-.-</ecNumber>
    </submittedName>
</protein>
<dbReference type="AlphaFoldDB" id="A0A6I4TQZ9"/>
<dbReference type="InterPro" id="IPR017511">
    <property type="entry name" value="PQQ_mDH"/>
</dbReference>
<feature type="transmembrane region" description="Helical" evidence="4">
    <location>
        <begin position="86"/>
        <end position="107"/>
    </location>
</feature>
<dbReference type="InterPro" id="IPR018391">
    <property type="entry name" value="PQQ_b-propeller_rpt"/>
</dbReference>
<keyword evidence="3 6" id="KW-0560">Oxidoreductase</keyword>
<dbReference type="GO" id="GO:0008876">
    <property type="term" value="F:quinoprotein glucose dehydrogenase activity"/>
    <property type="evidence" value="ECO:0007669"/>
    <property type="project" value="TreeGrafter"/>
</dbReference>
<reference evidence="6 7" key="1">
    <citation type="submission" date="2019-12" db="EMBL/GenBank/DDBJ databases">
        <title>Genomic-based taxomic classification of the family Erythrobacteraceae.</title>
        <authorList>
            <person name="Xu L."/>
        </authorList>
    </citation>
    <scope>NUCLEOTIDE SEQUENCE [LARGE SCALE GENOMIC DNA]</scope>
    <source>
        <strain evidence="6 7">S36</strain>
    </source>
</reference>
<evidence type="ECO:0000259" key="5">
    <source>
        <dbReference type="Pfam" id="PF01011"/>
    </source>
</evidence>
<dbReference type="Proteomes" id="UP000469430">
    <property type="component" value="Unassembled WGS sequence"/>
</dbReference>